<evidence type="ECO:0000256" key="1">
    <source>
        <dbReference type="ARBA" id="ARBA00008165"/>
    </source>
</evidence>
<comment type="caution">
    <text evidence="10">The sequence shown here is derived from an EMBL/GenBank/DDBJ whole genome shotgun (WGS) entry which is preliminary data.</text>
</comment>
<evidence type="ECO:0000256" key="4">
    <source>
        <dbReference type="PIRNR" id="PIRNR004692"/>
    </source>
</evidence>
<evidence type="ECO:0000256" key="5">
    <source>
        <dbReference type="PIRSR" id="PIRSR004692-2"/>
    </source>
</evidence>
<proteinExistence type="inferred from homology"/>
<dbReference type="Gene3D" id="3.40.50.10490">
    <property type="entry name" value="Glucose-6-phosphate isomerase like protein, domain 1"/>
    <property type="match status" value="1"/>
</dbReference>
<dbReference type="eggNOG" id="COG0517">
    <property type="taxonomic scope" value="Bacteria"/>
</dbReference>
<feature type="binding site" evidence="5">
    <location>
        <position position="91"/>
    </location>
    <ligand>
        <name>Zn(2+)</name>
        <dbReference type="ChEBI" id="CHEBI:29105"/>
    </ligand>
</feature>
<dbReference type="InterPro" id="IPR000644">
    <property type="entry name" value="CBS_dom"/>
</dbReference>
<dbReference type="Pfam" id="PF01380">
    <property type="entry name" value="SIS"/>
    <property type="match status" value="1"/>
</dbReference>
<dbReference type="Gene3D" id="3.10.580.10">
    <property type="entry name" value="CBS-domain"/>
    <property type="match status" value="1"/>
</dbReference>
<evidence type="ECO:0000256" key="7">
    <source>
        <dbReference type="PROSITE-ProRule" id="PRU00703"/>
    </source>
</evidence>
<feature type="site" description="Catalytically relevant" evidence="6">
    <location>
        <position position="202"/>
    </location>
</feature>
<dbReference type="GO" id="GO:0046872">
    <property type="term" value="F:metal ion binding"/>
    <property type="evidence" value="ECO:0007669"/>
    <property type="project" value="UniProtKB-KW"/>
</dbReference>
<dbReference type="SMART" id="SM00116">
    <property type="entry name" value="CBS"/>
    <property type="match status" value="2"/>
</dbReference>
<evidence type="ECO:0000256" key="2">
    <source>
        <dbReference type="ARBA" id="ARBA00022737"/>
    </source>
</evidence>
<dbReference type="GO" id="GO:0005975">
    <property type="term" value="P:carbohydrate metabolic process"/>
    <property type="evidence" value="ECO:0007669"/>
    <property type="project" value="InterPro"/>
</dbReference>
<keyword evidence="5" id="KW-0479">Metal-binding</keyword>
<dbReference type="EMBL" id="AATP01000001">
    <property type="protein sequence ID" value="EAU43342.1"/>
    <property type="molecule type" value="Genomic_DNA"/>
</dbReference>
<dbReference type="InterPro" id="IPR050986">
    <property type="entry name" value="GutQ/KpsF_isomerases"/>
</dbReference>
<dbReference type="InterPro" id="IPR001347">
    <property type="entry name" value="SIS_dom"/>
</dbReference>
<accession>Q0G4S2</accession>
<dbReference type="PIRSF" id="PIRSF004692">
    <property type="entry name" value="KdsD_KpsF"/>
    <property type="match status" value="1"/>
</dbReference>
<dbReference type="PROSITE" id="PS51464">
    <property type="entry name" value="SIS"/>
    <property type="match status" value="1"/>
</dbReference>
<feature type="domain" description="CBS" evidence="8">
    <location>
        <begin position="218"/>
        <end position="277"/>
    </location>
</feature>
<dbReference type="Proteomes" id="UP000004310">
    <property type="component" value="Unassembled WGS sequence"/>
</dbReference>
<evidence type="ECO:0000259" key="8">
    <source>
        <dbReference type="PROSITE" id="PS51371"/>
    </source>
</evidence>
<dbReference type="RefSeq" id="WP_007067316.1">
    <property type="nucleotide sequence ID" value="NZ_DS022272.1"/>
</dbReference>
<feature type="site" description="Catalytically relevant" evidence="6">
    <location>
        <position position="68"/>
    </location>
</feature>
<reference evidence="10 11" key="1">
    <citation type="journal article" date="2010" name="J. Bacteriol.">
        <title>Genome sequence of Fulvimarina pelagi HTCC2506T, a Mn(II)-oxidizing alphaproteobacterium possessing an aerobic anoxygenic photosynthetic gene cluster and Xanthorhodopsin.</title>
        <authorList>
            <person name="Kang I."/>
            <person name="Oh H.M."/>
            <person name="Lim S.I."/>
            <person name="Ferriera S."/>
            <person name="Giovannoni S.J."/>
            <person name="Cho J.C."/>
        </authorList>
    </citation>
    <scope>NUCLEOTIDE SEQUENCE [LARGE SCALE GENOMIC DNA]</scope>
    <source>
        <strain evidence="10 11">HTCC2506</strain>
    </source>
</reference>
<evidence type="ECO:0000313" key="10">
    <source>
        <dbReference type="EMBL" id="EAU43342.1"/>
    </source>
</evidence>
<feature type="site" description="Catalytically relevant" evidence="6">
    <location>
        <position position="120"/>
    </location>
</feature>
<feature type="site" description="Catalytically relevant" evidence="6">
    <location>
        <position position="161"/>
    </location>
</feature>
<feature type="domain" description="CBS" evidence="8">
    <location>
        <begin position="283"/>
        <end position="334"/>
    </location>
</feature>
<dbReference type="CDD" id="cd04604">
    <property type="entry name" value="CBS_pair_SIS_assoc"/>
    <property type="match status" value="1"/>
</dbReference>
<dbReference type="PROSITE" id="PS51371">
    <property type="entry name" value="CBS"/>
    <property type="match status" value="2"/>
</dbReference>
<name>Q0G4S2_9HYPH</name>
<dbReference type="GO" id="GO:0097367">
    <property type="term" value="F:carbohydrate derivative binding"/>
    <property type="evidence" value="ECO:0007669"/>
    <property type="project" value="InterPro"/>
</dbReference>
<keyword evidence="2" id="KW-0677">Repeat</keyword>
<evidence type="ECO:0000259" key="9">
    <source>
        <dbReference type="PROSITE" id="PS51464"/>
    </source>
</evidence>
<keyword evidence="3 7" id="KW-0129">CBS domain</keyword>
<keyword evidence="11" id="KW-1185">Reference proteome</keyword>
<dbReference type="SUPFAM" id="SSF53697">
    <property type="entry name" value="SIS domain"/>
    <property type="match status" value="1"/>
</dbReference>
<keyword evidence="10" id="KW-0413">Isomerase</keyword>
<organism evidence="10 11">
    <name type="scientific">Fulvimarina pelagi HTCC2506</name>
    <dbReference type="NCBI Taxonomy" id="314231"/>
    <lineage>
        <taxon>Bacteria</taxon>
        <taxon>Pseudomonadati</taxon>
        <taxon>Pseudomonadota</taxon>
        <taxon>Alphaproteobacteria</taxon>
        <taxon>Hyphomicrobiales</taxon>
        <taxon>Aurantimonadaceae</taxon>
        <taxon>Fulvimarina</taxon>
    </lineage>
</organism>
<sequence>MKRASESFDPEGKPSTAILSALRTIATEAEGLKALSESLVGDRANAFERTIARILEMRGRIVVTGVGKSGHIGTKMAATFASTGTPAFFVHAAEANHGDLGMIGQDDIILALSWSGETSELKGILDYSRRFGITLIAMTSKPDSALGRSADEILQLPQATEACPHGLAPTTSTALQMALGDALAVALLEQRRFTPQDFRIYHPGGKLGASLVKVGDVMHSGDEMPLVTSNTLMSEAILVMSRKSFGCVAITDEAGRLSGIITDGDLRRHISSDLLAKTVDDVMTRNPKTVEPDTLAMAALETINASNITSLMVVREAQPVGIVHLHDLLRIGVA</sequence>
<feature type="domain" description="SIS" evidence="9">
    <location>
        <begin position="51"/>
        <end position="193"/>
    </location>
</feature>
<dbReference type="GO" id="GO:1901135">
    <property type="term" value="P:carbohydrate derivative metabolic process"/>
    <property type="evidence" value="ECO:0007669"/>
    <property type="project" value="InterPro"/>
</dbReference>
<dbReference type="PANTHER" id="PTHR42745">
    <property type="match status" value="1"/>
</dbReference>
<gene>
    <name evidence="10" type="ORF">FP2506_10871</name>
</gene>
<protein>
    <submittedName>
        <fullName evidence="10">CBS domain:Cytochrome b5:Sugar isomerase (SIS):KpsF/GutQ family protein</fullName>
    </submittedName>
</protein>
<dbReference type="STRING" id="217511.GCA_001463845_00925"/>
<comment type="similarity">
    <text evidence="1 4">Belongs to the SIS family. GutQ/KpsF subfamily.</text>
</comment>
<evidence type="ECO:0000256" key="3">
    <source>
        <dbReference type="ARBA" id="ARBA00023122"/>
    </source>
</evidence>
<dbReference type="InterPro" id="IPR046348">
    <property type="entry name" value="SIS_dom_sf"/>
</dbReference>
<dbReference type="GO" id="GO:0019146">
    <property type="term" value="F:arabinose-5-phosphate isomerase activity"/>
    <property type="evidence" value="ECO:0007669"/>
    <property type="project" value="UniProtKB-ARBA"/>
</dbReference>
<dbReference type="HOGENOM" id="CLU_040681_13_1_5"/>
<dbReference type="InterPro" id="IPR004800">
    <property type="entry name" value="KdsD/KpsF-type"/>
</dbReference>
<dbReference type="PANTHER" id="PTHR42745:SF1">
    <property type="entry name" value="ARABINOSE 5-PHOSPHATE ISOMERASE KDSD"/>
    <property type="match status" value="1"/>
</dbReference>
<dbReference type="InterPro" id="IPR035474">
    <property type="entry name" value="SIS_Kpsf"/>
</dbReference>
<dbReference type="InterPro" id="IPR046342">
    <property type="entry name" value="CBS_dom_sf"/>
</dbReference>
<evidence type="ECO:0000256" key="6">
    <source>
        <dbReference type="PIRSR" id="PIRSR004692-3"/>
    </source>
</evidence>
<dbReference type="Pfam" id="PF00571">
    <property type="entry name" value="CBS"/>
    <property type="match status" value="2"/>
</dbReference>
<dbReference type="AlphaFoldDB" id="Q0G4S2"/>
<dbReference type="NCBIfam" id="TIGR00393">
    <property type="entry name" value="kpsF"/>
    <property type="match status" value="1"/>
</dbReference>
<keyword evidence="5" id="KW-0862">Zinc</keyword>
<dbReference type="eggNOG" id="COG0794">
    <property type="taxonomic scope" value="Bacteria"/>
</dbReference>
<evidence type="ECO:0000313" key="11">
    <source>
        <dbReference type="Proteomes" id="UP000004310"/>
    </source>
</evidence>
<dbReference type="FunFam" id="3.40.50.10490:FF:000011">
    <property type="entry name" value="Arabinose 5-phosphate isomerase"/>
    <property type="match status" value="1"/>
</dbReference>
<dbReference type="CDD" id="cd05014">
    <property type="entry name" value="SIS_Kpsf"/>
    <property type="match status" value="1"/>
</dbReference>